<gene>
    <name evidence="2" type="ORF">NP439_01595</name>
</gene>
<keyword evidence="3" id="KW-1185">Reference proteome</keyword>
<keyword evidence="1" id="KW-0472">Membrane</keyword>
<keyword evidence="1" id="KW-0812">Transmembrane</keyword>
<protein>
    <submittedName>
        <fullName evidence="2">ABC transporter permease</fullName>
    </submittedName>
</protein>
<dbReference type="EMBL" id="CP101914">
    <property type="protein sequence ID" value="UUI03428.1"/>
    <property type="molecule type" value="Genomic_DNA"/>
</dbReference>
<sequence length="225" mass="25731">MIKLMRLEWKKLKQKSVIGEVIVYPLIIMFLPIFFIEVLNYDFGQSYAAVIELNFFIQMGFILFGASLINQVFIDEYKNKTISLSFSYPFSQKKLFAAKILFIAMFVFLLTMASYLLTGIVTYFYDQVHSIINGDPTFSDIITFFSQMIFRSLMITLISFIPLFYLGVWKRATVPTVIVAIVTMQSSYLSSMFNLNFNLVLVVLCLLGSLSVFLSIVTAEKTGEA</sequence>
<accession>A0ABY5JW80</accession>
<reference evidence="2" key="1">
    <citation type="submission" date="2022-07" db="EMBL/GenBank/DDBJ databases">
        <title>FELIX.</title>
        <authorList>
            <person name="Wan K.H."/>
            <person name="Park S."/>
            <person name="Lawrence Q."/>
            <person name="Eichenberger J.P."/>
            <person name="Booth B.W."/>
            <person name="Piaggio A.J."/>
            <person name="Chandler J.C."/>
            <person name="Franklin A.B."/>
            <person name="Celniker S.E."/>
        </authorList>
    </citation>
    <scope>NUCLEOTIDE SEQUENCE</scope>
    <source>
        <strain evidence="2">QA-1986 374</strain>
    </source>
</reference>
<organism evidence="2 3">
    <name type="scientific">Oceanobacillus jeddahense</name>
    <dbReference type="NCBI Taxonomy" id="1462527"/>
    <lineage>
        <taxon>Bacteria</taxon>
        <taxon>Bacillati</taxon>
        <taxon>Bacillota</taxon>
        <taxon>Bacilli</taxon>
        <taxon>Bacillales</taxon>
        <taxon>Bacillaceae</taxon>
        <taxon>Oceanobacillus</taxon>
    </lineage>
</organism>
<dbReference type="RefSeq" id="WP_256708500.1">
    <property type="nucleotide sequence ID" value="NZ_CP101914.1"/>
</dbReference>
<dbReference type="Proteomes" id="UP001059773">
    <property type="component" value="Chromosome"/>
</dbReference>
<dbReference type="Pfam" id="PF12730">
    <property type="entry name" value="ABC2_membrane_4"/>
    <property type="match status" value="1"/>
</dbReference>
<feature type="transmembrane region" description="Helical" evidence="1">
    <location>
        <begin position="21"/>
        <end position="41"/>
    </location>
</feature>
<feature type="transmembrane region" description="Helical" evidence="1">
    <location>
        <begin position="53"/>
        <end position="74"/>
    </location>
</feature>
<feature type="transmembrane region" description="Helical" evidence="1">
    <location>
        <begin position="95"/>
        <end position="124"/>
    </location>
</feature>
<evidence type="ECO:0000313" key="3">
    <source>
        <dbReference type="Proteomes" id="UP001059773"/>
    </source>
</evidence>
<feature type="transmembrane region" description="Helical" evidence="1">
    <location>
        <begin position="199"/>
        <end position="219"/>
    </location>
</feature>
<feature type="transmembrane region" description="Helical" evidence="1">
    <location>
        <begin position="144"/>
        <end position="166"/>
    </location>
</feature>
<proteinExistence type="predicted"/>
<evidence type="ECO:0000256" key="1">
    <source>
        <dbReference type="SAM" id="Phobius"/>
    </source>
</evidence>
<keyword evidence="1" id="KW-1133">Transmembrane helix</keyword>
<name>A0ABY5JW80_9BACI</name>
<evidence type="ECO:0000313" key="2">
    <source>
        <dbReference type="EMBL" id="UUI03428.1"/>
    </source>
</evidence>